<comment type="caution">
    <text evidence="7">The sequence shown here is derived from an EMBL/GenBank/DDBJ whole genome shotgun (WGS) entry which is preliminary data.</text>
</comment>
<keyword evidence="2 5" id="KW-0812">Transmembrane</keyword>
<dbReference type="PaxDb" id="67767-A0A0J7KY41"/>
<gene>
    <name evidence="7" type="ORF">RF55_4556</name>
</gene>
<keyword evidence="4 5" id="KW-0472">Membrane</keyword>
<dbReference type="InterPro" id="IPR001902">
    <property type="entry name" value="SLC26A/SulP_fam"/>
</dbReference>
<evidence type="ECO:0000259" key="6">
    <source>
        <dbReference type="Pfam" id="PF00916"/>
    </source>
</evidence>
<organism evidence="7 8">
    <name type="scientific">Lasius niger</name>
    <name type="common">Black garden ant</name>
    <dbReference type="NCBI Taxonomy" id="67767"/>
    <lineage>
        <taxon>Eukaryota</taxon>
        <taxon>Metazoa</taxon>
        <taxon>Ecdysozoa</taxon>
        <taxon>Arthropoda</taxon>
        <taxon>Hexapoda</taxon>
        <taxon>Insecta</taxon>
        <taxon>Pterygota</taxon>
        <taxon>Neoptera</taxon>
        <taxon>Endopterygota</taxon>
        <taxon>Hymenoptera</taxon>
        <taxon>Apocrita</taxon>
        <taxon>Aculeata</taxon>
        <taxon>Formicoidea</taxon>
        <taxon>Formicidae</taxon>
        <taxon>Formicinae</taxon>
        <taxon>Lasius</taxon>
        <taxon>Lasius</taxon>
    </lineage>
</organism>
<reference evidence="7 8" key="1">
    <citation type="submission" date="2015-04" db="EMBL/GenBank/DDBJ databases">
        <title>Lasius niger genome sequencing.</title>
        <authorList>
            <person name="Konorov E.A."/>
            <person name="Nikitin M.A."/>
            <person name="Kirill M.V."/>
            <person name="Chang P."/>
        </authorList>
    </citation>
    <scope>NUCLEOTIDE SEQUENCE [LARGE SCALE GENOMIC DNA]</scope>
    <source>
        <tissue evidence="7">Whole</tissue>
    </source>
</reference>
<comment type="subcellular location">
    <subcellularLocation>
        <location evidence="1">Membrane</location>
        <topology evidence="1">Multi-pass membrane protein</topology>
    </subcellularLocation>
</comment>
<feature type="domain" description="SLC26A/SulP transporter" evidence="6">
    <location>
        <begin position="183"/>
        <end position="284"/>
    </location>
</feature>
<feature type="domain" description="SLC26A/SulP transporter" evidence="6">
    <location>
        <begin position="2"/>
        <end position="102"/>
    </location>
</feature>
<evidence type="ECO:0000256" key="1">
    <source>
        <dbReference type="ARBA" id="ARBA00004141"/>
    </source>
</evidence>
<keyword evidence="8" id="KW-1185">Reference proteome</keyword>
<dbReference type="Pfam" id="PF00916">
    <property type="entry name" value="Sulfate_transp"/>
    <property type="match status" value="3"/>
</dbReference>
<feature type="transmembrane region" description="Helical" evidence="5">
    <location>
        <begin position="180"/>
        <end position="205"/>
    </location>
</feature>
<proteinExistence type="predicted"/>
<evidence type="ECO:0000313" key="8">
    <source>
        <dbReference type="Proteomes" id="UP000036403"/>
    </source>
</evidence>
<feature type="transmembrane region" description="Helical" evidence="5">
    <location>
        <begin position="212"/>
        <end position="236"/>
    </location>
</feature>
<sequence>MDALAGITVGLTAVPQGIAYGIVAGLNAEYGLYAAFMASFIYVICGSCENITIGPTAIMATMVQPLVEKYGADMAILIAFLKGCIIALLGIFHLGSMGQGLPPFVPPPFSTTFQNRTYNFVEMTTAMGTTLFTIPIVSTIEHIAIAKAFVAKWYKKNTCDDYVKRRLPVLDWLPRYRSTWIFQDALAGITVGLTAVPQGIAYGIVAGLNAEYGLYAAFMASFIYVICGSCENITIGPTAIMATMVQPLVEKYGADMAILIAFLKGCIIALLGIFHLGSMGQGLPPFVPPPFSTTFQNRTYNFVEMTTAMGTTLFTIPIVSTIEHIAIAKAFGKGKPLDATQEMIALGVCNIFGSFVRSMPVTGSFTRTAVNHASGVKTPLGGIFTGT</sequence>
<keyword evidence="3 5" id="KW-1133">Transmembrane helix</keyword>
<dbReference type="InterPro" id="IPR011547">
    <property type="entry name" value="SLC26A/SulP_dom"/>
</dbReference>
<accession>A0A0J7KY41</accession>
<dbReference type="AlphaFoldDB" id="A0A0J7KY41"/>
<dbReference type="GO" id="GO:0055085">
    <property type="term" value="P:transmembrane transport"/>
    <property type="evidence" value="ECO:0007669"/>
    <property type="project" value="InterPro"/>
</dbReference>
<evidence type="ECO:0000256" key="4">
    <source>
        <dbReference type="ARBA" id="ARBA00023136"/>
    </source>
</evidence>
<dbReference type="GO" id="GO:0016020">
    <property type="term" value="C:membrane"/>
    <property type="evidence" value="ECO:0007669"/>
    <property type="project" value="UniProtKB-SubCell"/>
</dbReference>
<feature type="transmembrane region" description="Helical" evidence="5">
    <location>
        <begin position="31"/>
        <end position="53"/>
    </location>
</feature>
<feature type="domain" description="SLC26A/SulP transporter" evidence="6">
    <location>
        <begin position="306"/>
        <end position="386"/>
    </location>
</feature>
<evidence type="ECO:0000256" key="3">
    <source>
        <dbReference type="ARBA" id="ARBA00022989"/>
    </source>
</evidence>
<protein>
    <submittedName>
        <fullName evidence="7">Sodium-independent sulfate anion transporter</fullName>
    </submittedName>
</protein>
<feature type="transmembrane region" description="Helical" evidence="5">
    <location>
        <begin position="74"/>
        <end position="94"/>
    </location>
</feature>
<dbReference type="Proteomes" id="UP000036403">
    <property type="component" value="Unassembled WGS sequence"/>
</dbReference>
<evidence type="ECO:0000256" key="2">
    <source>
        <dbReference type="ARBA" id="ARBA00022692"/>
    </source>
</evidence>
<feature type="transmembrane region" description="Helical" evidence="5">
    <location>
        <begin position="256"/>
        <end position="276"/>
    </location>
</feature>
<evidence type="ECO:0000256" key="5">
    <source>
        <dbReference type="SAM" id="Phobius"/>
    </source>
</evidence>
<name>A0A0J7KY41_LASNI</name>
<dbReference type="EMBL" id="LBMM01002128">
    <property type="protein sequence ID" value="KMQ95241.1"/>
    <property type="molecule type" value="Genomic_DNA"/>
</dbReference>
<dbReference type="OrthoDB" id="288203at2759"/>
<dbReference type="PANTHER" id="PTHR11814">
    <property type="entry name" value="SULFATE TRANSPORTER"/>
    <property type="match status" value="1"/>
</dbReference>
<dbReference type="STRING" id="67767.A0A0J7KY41"/>
<evidence type="ECO:0000313" key="7">
    <source>
        <dbReference type="EMBL" id="KMQ95241.1"/>
    </source>
</evidence>